<dbReference type="InterPro" id="IPR012292">
    <property type="entry name" value="Globin/Proto"/>
</dbReference>
<sequence>MLKDFFLNAIPIMGAVVSLFDGNTGRTDDPDSTTGLTSRDKFLVTSSWAEVRKEPTENGVKLLMMLFEKNPKYLQLFPFKDIPLKDLPENKRFQAHCNKVIHGFNAIIDSLDNTELLVTTLLKVGETHKPRGVTEEAFLDLKDVIIELFSTFMNKDQIEAWKKTLEVAFATIIKGLTQ</sequence>
<dbReference type="PANTHER" id="PTHR47217">
    <property type="entry name" value="GLOBIN-LIKE PROTEIN"/>
    <property type="match status" value="1"/>
</dbReference>
<evidence type="ECO:0000256" key="2">
    <source>
        <dbReference type="ARBA" id="ARBA00022617"/>
    </source>
</evidence>
<keyword evidence="5" id="KW-0408">Iron</keyword>
<dbReference type="AlphaFoldDB" id="A0A9P0BJF5"/>
<dbReference type="InterPro" id="IPR009050">
    <property type="entry name" value="Globin-like_sf"/>
</dbReference>
<dbReference type="InterPro" id="IPR044399">
    <property type="entry name" value="Mb-like_M"/>
</dbReference>
<organism evidence="8 9">
    <name type="scientific">Brassicogethes aeneus</name>
    <name type="common">Rape pollen beetle</name>
    <name type="synonym">Meligethes aeneus</name>
    <dbReference type="NCBI Taxonomy" id="1431903"/>
    <lineage>
        <taxon>Eukaryota</taxon>
        <taxon>Metazoa</taxon>
        <taxon>Ecdysozoa</taxon>
        <taxon>Arthropoda</taxon>
        <taxon>Hexapoda</taxon>
        <taxon>Insecta</taxon>
        <taxon>Pterygota</taxon>
        <taxon>Neoptera</taxon>
        <taxon>Endopterygota</taxon>
        <taxon>Coleoptera</taxon>
        <taxon>Polyphaga</taxon>
        <taxon>Cucujiformia</taxon>
        <taxon>Nitidulidae</taxon>
        <taxon>Meligethinae</taxon>
        <taxon>Brassicogethes</taxon>
    </lineage>
</organism>
<dbReference type="SUPFAM" id="SSF46458">
    <property type="entry name" value="Globin-like"/>
    <property type="match status" value="1"/>
</dbReference>
<dbReference type="Pfam" id="PF00042">
    <property type="entry name" value="Globin"/>
    <property type="match status" value="1"/>
</dbReference>
<dbReference type="GO" id="GO:0046872">
    <property type="term" value="F:metal ion binding"/>
    <property type="evidence" value="ECO:0007669"/>
    <property type="project" value="UniProtKB-KW"/>
</dbReference>
<evidence type="ECO:0000256" key="5">
    <source>
        <dbReference type="ARBA" id="ARBA00023004"/>
    </source>
</evidence>
<keyword evidence="1 6" id="KW-0813">Transport</keyword>
<dbReference type="GO" id="GO:0019825">
    <property type="term" value="F:oxygen binding"/>
    <property type="evidence" value="ECO:0007669"/>
    <property type="project" value="InterPro"/>
</dbReference>
<evidence type="ECO:0000313" key="9">
    <source>
        <dbReference type="Proteomes" id="UP001154078"/>
    </source>
</evidence>
<dbReference type="GO" id="GO:0005344">
    <property type="term" value="F:oxygen carrier activity"/>
    <property type="evidence" value="ECO:0007669"/>
    <property type="project" value="UniProtKB-KW"/>
</dbReference>
<comment type="similarity">
    <text evidence="6">Belongs to the globin family.</text>
</comment>
<keyword evidence="9" id="KW-1185">Reference proteome</keyword>
<name>A0A9P0BJF5_BRAAE</name>
<gene>
    <name evidence="8" type="ORF">MELIAE_LOCUS12975</name>
</gene>
<reference evidence="8" key="1">
    <citation type="submission" date="2021-12" db="EMBL/GenBank/DDBJ databases">
        <authorList>
            <person name="King R."/>
        </authorList>
    </citation>
    <scope>NUCLEOTIDE SEQUENCE</scope>
</reference>
<evidence type="ECO:0000313" key="8">
    <source>
        <dbReference type="EMBL" id="CAH0564398.1"/>
    </source>
</evidence>
<proteinExistence type="inferred from homology"/>
<evidence type="ECO:0000256" key="6">
    <source>
        <dbReference type="RuleBase" id="RU000356"/>
    </source>
</evidence>
<evidence type="ECO:0000259" key="7">
    <source>
        <dbReference type="PROSITE" id="PS01033"/>
    </source>
</evidence>
<dbReference type="GO" id="GO:0020037">
    <property type="term" value="F:heme binding"/>
    <property type="evidence" value="ECO:0007669"/>
    <property type="project" value="InterPro"/>
</dbReference>
<evidence type="ECO:0000256" key="3">
    <source>
        <dbReference type="ARBA" id="ARBA00022621"/>
    </source>
</evidence>
<keyword evidence="2 6" id="KW-0349">Heme</keyword>
<dbReference type="PROSITE" id="PS01033">
    <property type="entry name" value="GLOBIN"/>
    <property type="match status" value="1"/>
</dbReference>
<evidence type="ECO:0000256" key="1">
    <source>
        <dbReference type="ARBA" id="ARBA00022448"/>
    </source>
</evidence>
<dbReference type="OrthoDB" id="436496at2759"/>
<feature type="domain" description="Globin" evidence="7">
    <location>
        <begin position="35"/>
        <end position="177"/>
    </location>
</feature>
<protein>
    <recommendedName>
        <fullName evidence="7">Globin domain-containing protein</fullName>
    </recommendedName>
</protein>
<dbReference type="InterPro" id="IPR000971">
    <property type="entry name" value="Globin"/>
</dbReference>
<keyword evidence="4" id="KW-0479">Metal-binding</keyword>
<dbReference type="CDD" id="cd01040">
    <property type="entry name" value="Mb-like"/>
    <property type="match status" value="1"/>
</dbReference>
<evidence type="ECO:0000256" key="4">
    <source>
        <dbReference type="ARBA" id="ARBA00022723"/>
    </source>
</evidence>
<accession>A0A9P0BJF5</accession>
<dbReference type="Gene3D" id="1.10.490.10">
    <property type="entry name" value="Globins"/>
    <property type="match status" value="1"/>
</dbReference>
<dbReference type="EMBL" id="OV121140">
    <property type="protein sequence ID" value="CAH0564398.1"/>
    <property type="molecule type" value="Genomic_DNA"/>
</dbReference>
<dbReference type="Proteomes" id="UP001154078">
    <property type="component" value="Chromosome 9"/>
</dbReference>
<dbReference type="PANTHER" id="PTHR47217:SF1">
    <property type="entry name" value="GLOBIN-LIKE PROTEIN"/>
    <property type="match status" value="1"/>
</dbReference>
<keyword evidence="3 6" id="KW-0561">Oxygen transport</keyword>